<evidence type="ECO:0000256" key="1">
    <source>
        <dbReference type="SAM" id="Phobius"/>
    </source>
</evidence>
<evidence type="ECO:0000313" key="3">
    <source>
        <dbReference type="EMBL" id="GJM53725.1"/>
    </source>
</evidence>
<dbReference type="EMBL" id="BQKA01000057">
    <property type="protein sequence ID" value="GJM51460.1"/>
    <property type="molecule type" value="Genomic_DNA"/>
</dbReference>
<keyword evidence="1" id="KW-0472">Membrane</keyword>
<feature type="transmembrane region" description="Helical" evidence="1">
    <location>
        <begin position="12"/>
        <end position="32"/>
    </location>
</feature>
<evidence type="ECO:0000313" key="4">
    <source>
        <dbReference type="Proteomes" id="UP001207736"/>
    </source>
</evidence>
<dbReference type="EMBL" id="BQKB01000048">
    <property type="protein sequence ID" value="GJM53725.1"/>
    <property type="molecule type" value="Genomic_DNA"/>
</dbReference>
<keyword evidence="1" id="KW-1133">Transmembrane helix</keyword>
<comment type="caution">
    <text evidence="2">The sequence shown here is derived from an EMBL/GenBank/DDBJ whole genome shotgun (WGS) entry which is preliminary data.</text>
</comment>
<dbReference type="Proteomes" id="UP001207736">
    <property type="component" value="Unassembled WGS sequence"/>
</dbReference>
<evidence type="ECO:0008006" key="6">
    <source>
        <dbReference type="Google" id="ProtNLM"/>
    </source>
</evidence>
<dbReference type="Proteomes" id="UP001208692">
    <property type="component" value="Unassembled WGS sequence"/>
</dbReference>
<sequence>MGIGRIFKRIALIIAILGIAGVIFFIVLISLIRLDFRKELDIPISKKEKELFEEIEDEIGFVADTSSRYIYREECCNYELVYNIEFYNKGGEECTDSIFRKQSIKFYDFVKKDTILSKLSKKKNIVIRIEYKKNNIYYIKILKNKHFLYHWSEGDTIFLNKGAIIKDR</sequence>
<keyword evidence="1" id="KW-0812">Transmembrane</keyword>
<proteinExistence type="predicted"/>
<keyword evidence="5" id="KW-1185">Reference proteome</keyword>
<reference evidence="2 5" key="1">
    <citation type="submission" date="2021-11" db="EMBL/GenBank/DDBJ databases">
        <title>Draft genome sequence of Capnocytophaga sp. strain KC07075 isolated from cat oral cavity.</title>
        <authorList>
            <person name="Suzuki M."/>
            <person name="Imaoka K."/>
            <person name="Kimura M."/>
            <person name="Morikawa S."/>
            <person name="Maeda K."/>
        </authorList>
    </citation>
    <scope>NUCLEOTIDE SEQUENCE</scope>
    <source>
        <strain evidence="2">KC07075</strain>
        <strain evidence="3 5">KC07079</strain>
    </source>
</reference>
<dbReference type="RefSeq" id="WP_264847535.1">
    <property type="nucleotide sequence ID" value="NZ_BPMA01000061.1"/>
</dbReference>
<evidence type="ECO:0000313" key="5">
    <source>
        <dbReference type="Proteomes" id="UP001208692"/>
    </source>
</evidence>
<name>A0AAV5B0H8_9FLAO</name>
<evidence type="ECO:0000313" key="2">
    <source>
        <dbReference type="EMBL" id="GJM51460.1"/>
    </source>
</evidence>
<gene>
    <name evidence="2" type="ORF">RCZ15_24330</name>
    <name evidence="3" type="ORF">RCZ16_20410</name>
</gene>
<dbReference type="AlphaFoldDB" id="A0AAV5B0H8"/>
<accession>A0AAV5B0H8</accession>
<protein>
    <recommendedName>
        <fullName evidence="6">DUF4352 domain-containing protein</fullName>
    </recommendedName>
</protein>
<organism evidence="2 4">
    <name type="scientific">Capnocytophaga catalasegens</name>
    <dbReference type="NCBI Taxonomy" id="1004260"/>
    <lineage>
        <taxon>Bacteria</taxon>
        <taxon>Pseudomonadati</taxon>
        <taxon>Bacteroidota</taxon>
        <taxon>Flavobacteriia</taxon>
        <taxon>Flavobacteriales</taxon>
        <taxon>Flavobacteriaceae</taxon>
        <taxon>Capnocytophaga</taxon>
    </lineage>
</organism>